<dbReference type="EMBL" id="JAFBDR010000022">
    <property type="protein sequence ID" value="MBM7572877.1"/>
    <property type="molecule type" value="Genomic_DNA"/>
</dbReference>
<sequence length="65" mass="7619">MFVLSRSQMVKNKIEMLNQGYSAYEESDELIRMLKREISNQQLSVICDYGNSGCWFIPESLQDNH</sequence>
<proteinExistence type="predicted"/>
<reference evidence="1 2" key="1">
    <citation type="submission" date="2021-01" db="EMBL/GenBank/DDBJ databases">
        <title>Genomic Encyclopedia of Type Strains, Phase IV (KMG-IV): sequencing the most valuable type-strain genomes for metagenomic binning, comparative biology and taxonomic classification.</title>
        <authorList>
            <person name="Goeker M."/>
        </authorList>
    </citation>
    <scope>NUCLEOTIDE SEQUENCE [LARGE SCALE GENOMIC DNA]</scope>
    <source>
        <strain evidence="1 2">DSM 23711</strain>
    </source>
</reference>
<organism evidence="1 2">
    <name type="scientific">Aquibacillus albus</name>
    <dbReference type="NCBI Taxonomy" id="1168171"/>
    <lineage>
        <taxon>Bacteria</taxon>
        <taxon>Bacillati</taxon>
        <taxon>Bacillota</taxon>
        <taxon>Bacilli</taxon>
        <taxon>Bacillales</taxon>
        <taxon>Bacillaceae</taxon>
        <taxon>Aquibacillus</taxon>
    </lineage>
</organism>
<dbReference type="RefSeq" id="WP_204501542.1">
    <property type="nucleotide sequence ID" value="NZ_JAFBDR010000022.1"/>
</dbReference>
<accession>A0ABS2N422</accession>
<comment type="caution">
    <text evidence="1">The sequence shown here is derived from an EMBL/GenBank/DDBJ whole genome shotgun (WGS) entry which is preliminary data.</text>
</comment>
<gene>
    <name evidence="1" type="ORF">JOC48_003408</name>
</gene>
<dbReference type="Proteomes" id="UP001296943">
    <property type="component" value="Unassembled WGS sequence"/>
</dbReference>
<keyword evidence="2" id="KW-1185">Reference proteome</keyword>
<name>A0ABS2N422_9BACI</name>
<dbReference type="InterPro" id="IPR058867">
    <property type="entry name" value="YtzJ"/>
</dbReference>
<evidence type="ECO:0000313" key="2">
    <source>
        <dbReference type="Proteomes" id="UP001296943"/>
    </source>
</evidence>
<protein>
    <submittedName>
        <fullName evidence="1">Uncharacterized protein</fullName>
    </submittedName>
</protein>
<evidence type="ECO:0000313" key="1">
    <source>
        <dbReference type="EMBL" id="MBM7572877.1"/>
    </source>
</evidence>
<dbReference type="Pfam" id="PF26326">
    <property type="entry name" value="YtzJ"/>
    <property type="match status" value="1"/>
</dbReference>